<gene>
    <name evidence="2" type="ordered locus">Cwoe_4775</name>
</gene>
<dbReference type="RefSeq" id="WP_012936239.1">
    <property type="nucleotide sequence ID" value="NC_013739.1"/>
</dbReference>
<dbReference type="Pfam" id="PF12277">
    <property type="entry name" value="DUF3618"/>
    <property type="match status" value="1"/>
</dbReference>
<feature type="region of interest" description="Disordered" evidence="1">
    <location>
        <begin position="69"/>
        <end position="92"/>
    </location>
</feature>
<keyword evidence="3" id="KW-1185">Reference proteome</keyword>
<dbReference type="HOGENOM" id="CLU_2045700_0_0_11"/>
<reference evidence="3" key="2">
    <citation type="submission" date="2010-01" db="EMBL/GenBank/DDBJ databases">
        <title>The complete genome of Conexibacter woesei DSM 14684.</title>
        <authorList>
            <consortium name="US DOE Joint Genome Institute (JGI-PGF)"/>
            <person name="Lucas S."/>
            <person name="Copeland A."/>
            <person name="Lapidus A."/>
            <person name="Glavina del Rio T."/>
            <person name="Dalin E."/>
            <person name="Tice H."/>
            <person name="Bruce D."/>
            <person name="Goodwin L."/>
            <person name="Pitluck S."/>
            <person name="Kyrpides N."/>
            <person name="Mavromatis K."/>
            <person name="Ivanova N."/>
            <person name="Mikhailova N."/>
            <person name="Chertkov O."/>
            <person name="Brettin T."/>
            <person name="Detter J.C."/>
            <person name="Han C."/>
            <person name="Larimer F."/>
            <person name="Land M."/>
            <person name="Hauser L."/>
            <person name="Markowitz V."/>
            <person name="Cheng J.-F."/>
            <person name="Hugenholtz P."/>
            <person name="Woyke T."/>
            <person name="Wu D."/>
            <person name="Pukall R."/>
            <person name="Steenblock K."/>
            <person name="Schneider S."/>
            <person name="Klenk H.-P."/>
            <person name="Eisen J.A."/>
        </authorList>
    </citation>
    <scope>NUCLEOTIDE SEQUENCE [LARGE SCALE GENOMIC DNA]</scope>
    <source>
        <strain evidence="3">DSM 14684 / CIP 108061 / JCM 11494 / NBRC 100937 / ID131577</strain>
    </source>
</reference>
<dbReference type="EMBL" id="CP001854">
    <property type="protein sequence ID" value="ADB53188.1"/>
    <property type="molecule type" value="Genomic_DNA"/>
</dbReference>
<evidence type="ECO:0000313" key="2">
    <source>
        <dbReference type="EMBL" id="ADB53188.1"/>
    </source>
</evidence>
<proteinExistence type="predicted"/>
<dbReference type="STRING" id="469383.Cwoe_4775"/>
<dbReference type="AlphaFoldDB" id="D3FAZ6"/>
<dbReference type="OrthoDB" id="4277458at2"/>
<accession>D3FAZ6</accession>
<protein>
    <recommendedName>
        <fullName evidence="4">DUF3618 domain-containing protein</fullName>
    </recommendedName>
</protein>
<dbReference type="KEGG" id="cwo:Cwoe_4775"/>
<sequence>MGEDARTNGTPALTIAVGDPERIRQQIETTRAELGDTVAALAVKADVRQHAHDRVEAIKQKALAKRDALRGRAQEANPGATETVTHASHAAAERARAHPLPLIAGAAVAAGFLLGRLTKR</sequence>
<dbReference type="Proteomes" id="UP000008229">
    <property type="component" value="Chromosome"/>
</dbReference>
<dbReference type="InterPro" id="IPR022062">
    <property type="entry name" value="DUF3618"/>
</dbReference>
<evidence type="ECO:0000313" key="3">
    <source>
        <dbReference type="Proteomes" id="UP000008229"/>
    </source>
</evidence>
<reference evidence="2 3" key="1">
    <citation type="journal article" date="2010" name="Stand. Genomic Sci.">
        <title>Complete genome sequence of Conexibacter woesei type strain (ID131577).</title>
        <authorList>
            <person name="Pukall R."/>
            <person name="Lapidus A."/>
            <person name="Glavina Del Rio T."/>
            <person name="Copeland A."/>
            <person name="Tice H."/>
            <person name="Cheng J.-F."/>
            <person name="Lucas S."/>
            <person name="Chen F."/>
            <person name="Nolan M."/>
            <person name="Bruce D."/>
            <person name="Goodwin L."/>
            <person name="Pitluck S."/>
            <person name="Mavromatis K."/>
            <person name="Ivanova N."/>
            <person name="Ovchinnikova G."/>
            <person name="Pati A."/>
            <person name="Chen A."/>
            <person name="Palaniappan K."/>
            <person name="Land M."/>
            <person name="Hauser L."/>
            <person name="Chang Y.-J."/>
            <person name="Jeffries C.D."/>
            <person name="Chain P."/>
            <person name="Meincke L."/>
            <person name="Sims D."/>
            <person name="Brettin T."/>
            <person name="Detter J.C."/>
            <person name="Rohde M."/>
            <person name="Goeker M."/>
            <person name="Bristow J."/>
            <person name="Eisen J.A."/>
            <person name="Markowitz V."/>
            <person name="Kyrpides N.C."/>
            <person name="Klenk H.-P."/>
            <person name="Hugenholtz P."/>
        </authorList>
    </citation>
    <scope>NUCLEOTIDE SEQUENCE [LARGE SCALE GENOMIC DNA]</scope>
    <source>
        <strain evidence="3">DSM 14684 / CIP 108061 / JCM 11494 / NBRC 100937 / ID131577</strain>
    </source>
</reference>
<evidence type="ECO:0000256" key="1">
    <source>
        <dbReference type="SAM" id="MobiDB-lite"/>
    </source>
</evidence>
<evidence type="ECO:0008006" key="4">
    <source>
        <dbReference type="Google" id="ProtNLM"/>
    </source>
</evidence>
<organism evidence="2 3">
    <name type="scientific">Conexibacter woesei (strain DSM 14684 / CCUG 47730 / CIP 108061 / JCM 11494 / NBRC 100937 / ID131577)</name>
    <dbReference type="NCBI Taxonomy" id="469383"/>
    <lineage>
        <taxon>Bacteria</taxon>
        <taxon>Bacillati</taxon>
        <taxon>Actinomycetota</taxon>
        <taxon>Thermoleophilia</taxon>
        <taxon>Solirubrobacterales</taxon>
        <taxon>Conexibacteraceae</taxon>
        <taxon>Conexibacter</taxon>
    </lineage>
</organism>
<name>D3FAZ6_CONWI</name>